<feature type="transmembrane region" description="Helical" evidence="6">
    <location>
        <begin position="342"/>
        <end position="362"/>
    </location>
</feature>
<dbReference type="InterPro" id="IPR050833">
    <property type="entry name" value="Poly_Biosynth_Transport"/>
</dbReference>
<evidence type="ECO:0000313" key="9">
    <source>
        <dbReference type="Proteomes" id="UP000188600"/>
    </source>
</evidence>
<evidence type="ECO:0000256" key="6">
    <source>
        <dbReference type="SAM" id="Phobius"/>
    </source>
</evidence>
<dbReference type="EMBL" id="MSPT01000005">
    <property type="protein sequence ID" value="ONK28382.1"/>
    <property type="molecule type" value="Genomic_DNA"/>
</dbReference>
<dbReference type="GO" id="GO:0005886">
    <property type="term" value="C:plasma membrane"/>
    <property type="evidence" value="ECO:0007669"/>
    <property type="project" value="UniProtKB-SubCell"/>
</dbReference>
<keyword evidence="3 6" id="KW-0812">Transmembrane</keyword>
<feature type="transmembrane region" description="Helical" evidence="6">
    <location>
        <begin position="239"/>
        <end position="261"/>
    </location>
</feature>
<feature type="transmembrane region" description="Helical" evidence="6">
    <location>
        <begin position="464"/>
        <end position="484"/>
    </location>
</feature>
<dbReference type="RefSeq" id="WP_076995735.1">
    <property type="nucleotide sequence ID" value="NZ_MSPR01000005.1"/>
</dbReference>
<organism evidence="7 9">
    <name type="scientific">Streptococcus azizii</name>
    <dbReference type="NCBI Taxonomy" id="1579424"/>
    <lineage>
        <taxon>Bacteria</taxon>
        <taxon>Bacillati</taxon>
        <taxon>Bacillota</taxon>
        <taxon>Bacilli</taxon>
        <taxon>Lactobacillales</taxon>
        <taxon>Streptococcaceae</taxon>
        <taxon>Streptococcus</taxon>
    </lineage>
</organism>
<dbReference type="Proteomes" id="UP000188600">
    <property type="component" value="Unassembled WGS sequence"/>
</dbReference>
<feature type="transmembrane region" description="Helical" evidence="6">
    <location>
        <begin position="159"/>
        <end position="177"/>
    </location>
</feature>
<dbReference type="Proteomes" id="UP000188946">
    <property type="component" value="Unassembled WGS sequence"/>
</dbReference>
<evidence type="ECO:0000313" key="7">
    <source>
        <dbReference type="EMBL" id="ONK28382.1"/>
    </source>
</evidence>
<feature type="transmembrane region" description="Helical" evidence="6">
    <location>
        <begin position="183"/>
        <end position="203"/>
    </location>
</feature>
<evidence type="ECO:0000256" key="2">
    <source>
        <dbReference type="ARBA" id="ARBA00022475"/>
    </source>
</evidence>
<feature type="transmembrane region" description="Helical" evidence="6">
    <location>
        <begin position="431"/>
        <end position="452"/>
    </location>
</feature>
<feature type="transmembrane region" description="Helical" evidence="6">
    <location>
        <begin position="12"/>
        <end position="38"/>
    </location>
</feature>
<feature type="transmembrane region" description="Helical" evidence="6">
    <location>
        <begin position="91"/>
        <end position="114"/>
    </location>
</feature>
<sequence length="501" mass="56892">MSRTQNAIKNIAYNIGYQLLMLLLGFINRSIFLYFLSVEYLGVQAIFKDILTLLSMADLGLVTAMTYSLYQPLADNNTQYISGLIHFYKKVCNLIALVILLGGLCLLPFLQYIIHLDREMPHLALYYILYLLNTVASYLVVYKTVILGADQKGYITAKYGSIFNILQNICLALFLWWTHHFLIYLIIQVAFTYLYNSVVSSIATKHYPYIKEKQPLPKEEARGIFKNIRSVFLYKISNVLISATDNTLISILVGTVTVGLYSNYMLVVSKIISLLTTAFTSLTASLGNLIVTEGQEKRHQIFQILQTICTILSMLMVVMLLFLLQDFIGLWLGDKYLLEDSVLAAIVINFYFSVILLPVWAYREATGLYHQIKYVMVVTALFNLGISILLGHFFGLSGILLGTSIAKLVTYFWYEPILLFNEFFGRSSVHYFTSIGKSLLVLGVLILLGFQLSQRVLVDSFMTLVVKGLLLFAVSSIVILSFYYRSAGVQYLKERIQNKVK</sequence>
<dbReference type="PANTHER" id="PTHR30250">
    <property type="entry name" value="PST FAMILY PREDICTED COLANIC ACID TRANSPORTER"/>
    <property type="match status" value="1"/>
</dbReference>
<protein>
    <submittedName>
        <fullName evidence="7">Transporter</fullName>
    </submittedName>
</protein>
<keyword evidence="10" id="KW-1185">Reference proteome</keyword>
<evidence type="ECO:0000313" key="10">
    <source>
        <dbReference type="Proteomes" id="UP000188946"/>
    </source>
</evidence>
<feature type="transmembrane region" description="Helical" evidence="6">
    <location>
        <begin position="399"/>
        <end position="419"/>
    </location>
</feature>
<feature type="transmembrane region" description="Helical" evidence="6">
    <location>
        <begin position="126"/>
        <end position="147"/>
    </location>
</feature>
<keyword evidence="5 6" id="KW-0472">Membrane</keyword>
<evidence type="ECO:0000256" key="5">
    <source>
        <dbReference type="ARBA" id="ARBA00023136"/>
    </source>
</evidence>
<comment type="subcellular location">
    <subcellularLocation>
        <location evidence="1">Cell membrane</location>
        <topology evidence="1">Multi-pass membrane protein</topology>
    </subcellularLocation>
</comment>
<evidence type="ECO:0000256" key="3">
    <source>
        <dbReference type="ARBA" id="ARBA00022692"/>
    </source>
</evidence>
<proteinExistence type="predicted"/>
<accession>A0AB36JQK6</accession>
<feature type="transmembrane region" description="Helical" evidence="6">
    <location>
        <begin position="374"/>
        <end position="393"/>
    </location>
</feature>
<feature type="transmembrane region" description="Helical" evidence="6">
    <location>
        <begin position="301"/>
        <end position="322"/>
    </location>
</feature>
<name>A0AB36JQK6_9STRE</name>
<dbReference type="AlphaFoldDB" id="A0AB36JQK6"/>
<comment type="caution">
    <text evidence="7">The sequence shown here is derived from an EMBL/GenBank/DDBJ whole genome shotgun (WGS) entry which is preliminary data.</text>
</comment>
<keyword evidence="4 6" id="KW-1133">Transmembrane helix</keyword>
<gene>
    <name evidence="8" type="ORF">BVE84_03650</name>
    <name evidence="7" type="ORF">BVE86_03280</name>
</gene>
<feature type="transmembrane region" description="Helical" evidence="6">
    <location>
        <begin position="267"/>
        <end position="289"/>
    </location>
</feature>
<dbReference type="EMBL" id="MSPR01000005">
    <property type="protein sequence ID" value="ONK30167.1"/>
    <property type="molecule type" value="Genomic_DNA"/>
</dbReference>
<evidence type="ECO:0000256" key="4">
    <source>
        <dbReference type="ARBA" id="ARBA00022989"/>
    </source>
</evidence>
<evidence type="ECO:0000256" key="1">
    <source>
        <dbReference type="ARBA" id="ARBA00004651"/>
    </source>
</evidence>
<dbReference type="PANTHER" id="PTHR30250:SF26">
    <property type="entry name" value="PSMA PROTEIN"/>
    <property type="match status" value="1"/>
</dbReference>
<reference evidence="9 10" key="1">
    <citation type="submission" date="2016-12" db="EMBL/GenBank/DDBJ databases">
        <authorList>
            <person name="Gulvik C.A."/>
        </authorList>
    </citation>
    <scope>NUCLEOTIDE SEQUENCE [LARGE SCALE GENOMIC DNA]</scope>
    <source>
        <strain evidence="8 10">12-5202</strain>
        <strain evidence="7 9">12-5291</strain>
    </source>
</reference>
<feature type="transmembrane region" description="Helical" evidence="6">
    <location>
        <begin position="50"/>
        <end position="70"/>
    </location>
</feature>
<keyword evidence="2" id="KW-1003">Cell membrane</keyword>
<evidence type="ECO:0000313" key="8">
    <source>
        <dbReference type="EMBL" id="ONK30167.1"/>
    </source>
</evidence>